<dbReference type="Pfam" id="PF02543">
    <property type="entry name" value="Carbam_trans_N"/>
    <property type="match status" value="1"/>
</dbReference>
<dbReference type="PANTHER" id="PTHR34847">
    <property type="entry name" value="NODULATION PROTEIN U"/>
    <property type="match status" value="1"/>
</dbReference>
<dbReference type="InterPro" id="IPR038152">
    <property type="entry name" value="Carbam_trans_C_sf"/>
</dbReference>
<dbReference type="Gene3D" id="3.90.870.20">
    <property type="entry name" value="Carbamoyltransferase, C-terminal domain"/>
    <property type="match status" value="1"/>
</dbReference>
<evidence type="ECO:0008006" key="6">
    <source>
        <dbReference type="Google" id="ProtNLM"/>
    </source>
</evidence>
<feature type="domain" description="Carbamoyltransferase" evidence="2">
    <location>
        <begin position="2"/>
        <end position="341"/>
    </location>
</feature>
<evidence type="ECO:0000259" key="2">
    <source>
        <dbReference type="Pfam" id="PF02543"/>
    </source>
</evidence>
<feature type="domain" description="Carbamoyltransferase C-terminal" evidence="3">
    <location>
        <begin position="391"/>
        <end position="561"/>
    </location>
</feature>
<dbReference type="EMBL" id="JAOQBH010000026">
    <property type="protein sequence ID" value="KAJ4116189.1"/>
    <property type="molecule type" value="Genomic_DNA"/>
</dbReference>
<comment type="caution">
    <text evidence="4">The sequence shown here is derived from an EMBL/GenBank/DDBJ whole genome shotgun (WGS) entry which is preliminary data.</text>
</comment>
<dbReference type="InterPro" id="IPR051338">
    <property type="entry name" value="NodU/CmcH_Carbamoyltrnsfr"/>
</dbReference>
<evidence type="ECO:0000256" key="1">
    <source>
        <dbReference type="ARBA" id="ARBA00006129"/>
    </source>
</evidence>
<reference evidence="4" key="1">
    <citation type="submission" date="2022-09" db="EMBL/GenBank/DDBJ databases">
        <title>Fusarium specimens isolated from Avocado Roots.</title>
        <authorList>
            <person name="Stajich J."/>
            <person name="Roper C."/>
            <person name="Heimlech-Rivalta G."/>
        </authorList>
    </citation>
    <scope>NUCLEOTIDE SEQUENCE</scope>
    <source>
        <strain evidence="4">CF00095</strain>
    </source>
</reference>
<organism evidence="4 5">
    <name type="scientific">Fusarium equiseti</name>
    <name type="common">Fusarium scirpi</name>
    <dbReference type="NCBI Taxonomy" id="61235"/>
    <lineage>
        <taxon>Eukaryota</taxon>
        <taxon>Fungi</taxon>
        <taxon>Dikarya</taxon>
        <taxon>Ascomycota</taxon>
        <taxon>Pezizomycotina</taxon>
        <taxon>Sordariomycetes</taxon>
        <taxon>Hypocreomycetidae</taxon>
        <taxon>Hypocreales</taxon>
        <taxon>Nectriaceae</taxon>
        <taxon>Fusarium</taxon>
        <taxon>Fusarium incarnatum-equiseti species complex</taxon>
    </lineage>
</organism>
<evidence type="ECO:0000259" key="3">
    <source>
        <dbReference type="Pfam" id="PF16861"/>
    </source>
</evidence>
<proteinExistence type="inferred from homology"/>
<name>A0ABQ8QY63_FUSEQ</name>
<dbReference type="Proteomes" id="UP001152024">
    <property type="component" value="Unassembled WGS sequence"/>
</dbReference>
<dbReference type="InterPro" id="IPR031730">
    <property type="entry name" value="Carbam_trans_C"/>
</dbReference>
<dbReference type="PANTHER" id="PTHR34847:SF1">
    <property type="entry name" value="NODULATION PROTEIN U"/>
    <property type="match status" value="1"/>
</dbReference>
<dbReference type="Gene3D" id="3.30.420.40">
    <property type="match status" value="2"/>
</dbReference>
<dbReference type="InterPro" id="IPR043129">
    <property type="entry name" value="ATPase_NBD"/>
</dbReference>
<comment type="similarity">
    <text evidence="1">Belongs to the NodU/CmcH family.</text>
</comment>
<dbReference type="Pfam" id="PF16861">
    <property type="entry name" value="Carbam_trans_C"/>
    <property type="match status" value="1"/>
</dbReference>
<dbReference type="CDD" id="cd24098">
    <property type="entry name" value="ASKHA_NBD_TobZ_N"/>
    <property type="match status" value="1"/>
</dbReference>
<evidence type="ECO:0000313" key="4">
    <source>
        <dbReference type="EMBL" id="KAJ4116189.1"/>
    </source>
</evidence>
<keyword evidence="5" id="KW-1185">Reference proteome</keyword>
<gene>
    <name evidence="4" type="ORF">NW768_011162</name>
</gene>
<evidence type="ECO:0000313" key="5">
    <source>
        <dbReference type="Proteomes" id="UP001152024"/>
    </source>
</evidence>
<dbReference type="SUPFAM" id="SSF53067">
    <property type="entry name" value="Actin-like ATPase domain"/>
    <property type="match status" value="1"/>
</dbReference>
<accession>A0ABQ8QY63</accession>
<protein>
    <recommendedName>
        <fullName evidence="6">Carbamoyltransferase</fullName>
    </recommendedName>
</protein>
<sequence length="589" mass="64076">MRILGINSVYHESAASLLVDGNVVAAAEEERFSRVKHGKPARVDNPNELPVESIRYCLESAGLTPADLDVIAYSFDPDLRAREFLLDDKAEAGDFGTEEGENVFLSALRSVPDALAAHFGQAKQPLTFIPHHLSHAASSFYPSGFEDAAILVADGIGEAACTLLARGNKNGITILREAPFPHSIGFVWEKISKYLGFSEYDACKTMGLAAYGDASKFKDVFSQLMKVESSGEYTVDKATANFRLPDFDRLEALFGPARKPDTPLEKHHYDVAASLQAVTDQALLALARELRHVVDSDNLCLAGGVALNCVSNVVLKKSGLFSNIFIPSAPHDAGTAMGAALELNQRMGGPKNVASDTPYLGPEYDDASIIAAFKTAGLSPELSNSPAMEAARMIADGKIVAWFQGRMEFGPRALGNRSLLADPRSPETREMLNVKVKHRETFRPFAPSVLAERAGEWFEVGKPSRSYDFMLYACQASPGRGEQVPAVLHEDGTARVQLVHRERNPAFYELISHFADLTGVPMVLNTSFNDSEPIVCTPADAIATFKKTRIDALFIGSRFVTRENSAKVRQSHLVLVQLVFICTAVHNAT</sequence>
<dbReference type="InterPro" id="IPR003696">
    <property type="entry name" value="Carbtransf_dom"/>
</dbReference>